<keyword evidence="2" id="KW-0812">Transmembrane</keyword>
<sequence>MSDIYIRQFCPSDFPQASLLAVKGSVASVVRRRFLFKVPSIIAYLLIGAGLAFAWKLPPAEWMSATGVSAAALIALGCTMFVVLRSWLTRSLREFCENVLAGDMRDIPTYCTAIIADLKPGEEESEEVLGCVALGSSMYSEYLPKTDARVAEIRRMLVSVKHRRHGLASRLILETIRHAETMPGVESIKLSTSEFQPGAQLYTRAWVGSVRRPIATESALLMRRWFGLCFGTIETTLEYFI</sequence>
<organism evidence="4 5">
    <name type="scientific">Mycena alexandri</name>
    <dbReference type="NCBI Taxonomy" id="1745969"/>
    <lineage>
        <taxon>Eukaryota</taxon>
        <taxon>Fungi</taxon>
        <taxon>Dikarya</taxon>
        <taxon>Basidiomycota</taxon>
        <taxon>Agaricomycotina</taxon>
        <taxon>Agaricomycetes</taxon>
        <taxon>Agaricomycetidae</taxon>
        <taxon>Agaricales</taxon>
        <taxon>Marasmiineae</taxon>
        <taxon>Mycenaceae</taxon>
        <taxon>Mycena</taxon>
    </lineage>
</organism>
<feature type="domain" description="N-acetyltransferase" evidence="3">
    <location>
        <begin position="82"/>
        <end position="227"/>
    </location>
</feature>
<proteinExistence type="predicted"/>
<dbReference type="Pfam" id="PF00583">
    <property type="entry name" value="Acetyltransf_1"/>
    <property type="match status" value="1"/>
</dbReference>
<dbReference type="Gene3D" id="3.40.630.30">
    <property type="match status" value="1"/>
</dbReference>
<dbReference type="PANTHER" id="PTHR13947">
    <property type="entry name" value="GNAT FAMILY N-ACETYLTRANSFERASE"/>
    <property type="match status" value="1"/>
</dbReference>
<reference evidence="4" key="1">
    <citation type="submission" date="2023-03" db="EMBL/GenBank/DDBJ databases">
        <title>Massive genome expansion in bonnet fungi (Mycena s.s.) driven by repeated elements and novel gene families across ecological guilds.</title>
        <authorList>
            <consortium name="Lawrence Berkeley National Laboratory"/>
            <person name="Harder C.B."/>
            <person name="Miyauchi S."/>
            <person name="Viragh M."/>
            <person name="Kuo A."/>
            <person name="Thoen E."/>
            <person name="Andreopoulos B."/>
            <person name="Lu D."/>
            <person name="Skrede I."/>
            <person name="Drula E."/>
            <person name="Henrissat B."/>
            <person name="Morin E."/>
            <person name="Kohler A."/>
            <person name="Barry K."/>
            <person name="LaButti K."/>
            <person name="Morin E."/>
            <person name="Salamov A."/>
            <person name="Lipzen A."/>
            <person name="Mereny Z."/>
            <person name="Hegedus B."/>
            <person name="Baldrian P."/>
            <person name="Stursova M."/>
            <person name="Weitz H."/>
            <person name="Taylor A."/>
            <person name="Grigoriev I.V."/>
            <person name="Nagy L.G."/>
            <person name="Martin F."/>
            <person name="Kauserud H."/>
        </authorList>
    </citation>
    <scope>NUCLEOTIDE SEQUENCE</scope>
    <source>
        <strain evidence="4">CBHHK200</strain>
    </source>
</reference>
<dbReference type="AlphaFoldDB" id="A0AAD6XA46"/>
<gene>
    <name evidence="4" type="ORF">C8F04DRAFT_1176463</name>
</gene>
<dbReference type="PROSITE" id="PS51186">
    <property type="entry name" value="GNAT"/>
    <property type="match status" value="1"/>
</dbReference>
<evidence type="ECO:0000259" key="3">
    <source>
        <dbReference type="PROSITE" id="PS51186"/>
    </source>
</evidence>
<accession>A0AAD6XA46</accession>
<feature type="transmembrane region" description="Helical" evidence="2">
    <location>
        <begin position="34"/>
        <end position="56"/>
    </location>
</feature>
<feature type="transmembrane region" description="Helical" evidence="2">
    <location>
        <begin position="62"/>
        <end position="84"/>
    </location>
</feature>
<dbReference type="InterPro" id="IPR016181">
    <property type="entry name" value="Acyl_CoA_acyltransferase"/>
</dbReference>
<keyword evidence="5" id="KW-1185">Reference proteome</keyword>
<evidence type="ECO:0000256" key="2">
    <source>
        <dbReference type="SAM" id="Phobius"/>
    </source>
</evidence>
<dbReference type="EMBL" id="JARJCM010000013">
    <property type="protein sequence ID" value="KAJ7042307.1"/>
    <property type="molecule type" value="Genomic_DNA"/>
</dbReference>
<dbReference type="InterPro" id="IPR000182">
    <property type="entry name" value="GNAT_dom"/>
</dbReference>
<evidence type="ECO:0000256" key="1">
    <source>
        <dbReference type="ARBA" id="ARBA00022679"/>
    </source>
</evidence>
<dbReference type="GO" id="GO:0008080">
    <property type="term" value="F:N-acetyltransferase activity"/>
    <property type="evidence" value="ECO:0007669"/>
    <property type="project" value="InterPro"/>
</dbReference>
<keyword evidence="2" id="KW-1133">Transmembrane helix</keyword>
<dbReference type="SUPFAM" id="SSF55729">
    <property type="entry name" value="Acyl-CoA N-acyltransferases (Nat)"/>
    <property type="match status" value="1"/>
</dbReference>
<protein>
    <recommendedName>
        <fullName evidence="3">N-acetyltransferase domain-containing protein</fullName>
    </recommendedName>
</protein>
<dbReference type="PANTHER" id="PTHR13947:SF37">
    <property type="entry name" value="LD18367P"/>
    <property type="match status" value="1"/>
</dbReference>
<name>A0AAD6XA46_9AGAR</name>
<keyword evidence="2" id="KW-0472">Membrane</keyword>
<comment type="caution">
    <text evidence="4">The sequence shown here is derived from an EMBL/GenBank/DDBJ whole genome shotgun (WGS) entry which is preliminary data.</text>
</comment>
<dbReference type="CDD" id="cd04301">
    <property type="entry name" value="NAT_SF"/>
    <property type="match status" value="1"/>
</dbReference>
<evidence type="ECO:0000313" key="5">
    <source>
        <dbReference type="Proteomes" id="UP001218188"/>
    </source>
</evidence>
<dbReference type="Proteomes" id="UP001218188">
    <property type="component" value="Unassembled WGS sequence"/>
</dbReference>
<evidence type="ECO:0000313" key="4">
    <source>
        <dbReference type="EMBL" id="KAJ7042307.1"/>
    </source>
</evidence>
<dbReference type="InterPro" id="IPR050769">
    <property type="entry name" value="NAT_camello-type"/>
</dbReference>
<keyword evidence="1" id="KW-0808">Transferase</keyword>